<keyword evidence="2" id="KW-1185">Reference proteome</keyword>
<gene>
    <name evidence="1" type="ORF">ILUMI_06081</name>
</gene>
<protein>
    <submittedName>
        <fullName evidence="1">Uncharacterized protein</fullName>
    </submittedName>
</protein>
<proteinExistence type="predicted"/>
<evidence type="ECO:0000313" key="2">
    <source>
        <dbReference type="Proteomes" id="UP000801492"/>
    </source>
</evidence>
<name>A0A8K0GI31_IGNLU</name>
<comment type="caution">
    <text evidence="1">The sequence shown here is derived from an EMBL/GenBank/DDBJ whole genome shotgun (WGS) entry which is preliminary data.</text>
</comment>
<accession>A0A8K0GI31</accession>
<dbReference type="Proteomes" id="UP000801492">
    <property type="component" value="Unassembled WGS sequence"/>
</dbReference>
<dbReference type="AlphaFoldDB" id="A0A8K0GI31"/>
<reference evidence="1" key="1">
    <citation type="submission" date="2019-08" db="EMBL/GenBank/DDBJ databases">
        <title>The genome of the North American firefly Photinus pyralis.</title>
        <authorList>
            <consortium name="Photinus pyralis genome working group"/>
            <person name="Fallon T.R."/>
            <person name="Sander Lower S.E."/>
            <person name="Weng J.-K."/>
        </authorList>
    </citation>
    <scope>NUCLEOTIDE SEQUENCE</scope>
    <source>
        <strain evidence="1">TRF0915ILg1</strain>
        <tissue evidence="1">Whole body</tissue>
    </source>
</reference>
<organism evidence="1 2">
    <name type="scientific">Ignelater luminosus</name>
    <name type="common">Cucubano</name>
    <name type="synonym">Pyrophorus luminosus</name>
    <dbReference type="NCBI Taxonomy" id="2038154"/>
    <lineage>
        <taxon>Eukaryota</taxon>
        <taxon>Metazoa</taxon>
        <taxon>Ecdysozoa</taxon>
        <taxon>Arthropoda</taxon>
        <taxon>Hexapoda</taxon>
        <taxon>Insecta</taxon>
        <taxon>Pterygota</taxon>
        <taxon>Neoptera</taxon>
        <taxon>Endopterygota</taxon>
        <taxon>Coleoptera</taxon>
        <taxon>Polyphaga</taxon>
        <taxon>Elateriformia</taxon>
        <taxon>Elateroidea</taxon>
        <taxon>Elateridae</taxon>
        <taxon>Agrypninae</taxon>
        <taxon>Pyrophorini</taxon>
        <taxon>Ignelater</taxon>
    </lineage>
</organism>
<sequence>MLRTNSTRANPVLVSICCHRHLSAKVLKGGVAAKRLLLQSVKKRGFGEISGRKNDTSQTVKPKGGLVILTKESYKVLEQHVVPFGKRLIDTECTTVRQRSETRLQALP</sequence>
<dbReference type="EMBL" id="VTPC01002384">
    <property type="protein sequence ID" value="KAF2900106.1"/>
    <property type="molecule type" value="Genomic_DNA"/>
</dbReference>
<evidence type="ECO:0000313" key="1">
    <source>
        <dbReference type="EMBL" id="KAF2900106.1"/>
    </source>
</evidence>